<name>A0A562IXZ8_9ACTN</name>
<gene>
    <name evidence="4" type="ORF">JD78_04327</name>
</gene>
<proteinExistence type="inferred from homology"/>
<organism evidence="4 5">
    <name type="scientific">Modestobacter roseus</name>
    <dbReference type="NCBI Taxonomy" id="1181884"/>
    <lineage>
        <taxon>Bacteria</taxon>
        <taxon>Bacillati</taxon>
        <taxon>Actinomycetota</taxon>
        <taxon>Actinomycetes</taxon>
        <taxon>Geodermatophilales</taxon>
        <taxon>Geodermatophilaceae</taxon>
        <taxon>Modestobacter</taxon>
    </lineage>
</organism>
<dbReference type="Pfam" id="PF03061">
    <property type="entry name" value="4HBT"/>
    <property type="match status" value="1"/>
</dbReference>
<protein>
    <submittedName>
        <fullName evidence="4">Uncharacterized protein (TIGR00369 family)</fullName>
    </submittedName>
</protein>
<dbReference type="PANTHER" id="PTHR43240:SF5">
    <property type="entry name" value="1,4-DIHYDROXY-2-NAPHTHOYL-COA THIOESTERASE 1"/>
    <property type="match status" value="1"/>
</dbReference>
<dbReference type="GO" id="GO:0005829">
    <property type="term" value="C:cytosol"/>
    <property type="evidence" value="ECO:0007669"/>
    <property type="project" value="TreeGrafter"/>
</dbReference>
<evidence type="ECO:0000313" key="5">
    <source>
        <dbReference type="Proteomes" id="UP000321490"/>
    </source>
</evidence>
<evidence type="ECO:0000256" key="1">
    <source>
        <dbReference type="ARBA" id="ARBA00008324"/>
    </source>
</evidence>
<dbReference type="InterPro" id="IPR006683">
    <property type="entry name" value="Thioestr_dom"/>
</dbReference>
<keyword evidence="5" id="KW-1185">Reference proteome</keyword>
<dbReference type="PANTHER" id="PTHR43240">
    <property type="entry name" value="1,4-DIHYDROXY-2-NAPHTHOYL-COA THIOESTERASE 1"/>
    <property type="match status" value="1"/>
</dbReference>
<sequence length="134" mass="13939">MTPDLTAASAFVAATGFQLTEVTGTRVAGHVELGPEHHTPWGVVHGGVYCTIVEGAASVGASAAVAERGQFAVGVNNSTDFLRPMTAGRLDVVAEPVQQGRTLQLWLVTLTRPDDGKVVARGQVRLQNVPLPAA</sequence>
<comment type="similarity">
    <text evidence="1">Belongs to the thioesterase PaaI family.</text>
</comment>
<dbReference type="CDD" id="cd03443">
    <property type="entry name" value="PaaI_thioesterase"/>
    <property type="match status" value="1"/>
</dbReference>
<keyword evidence="2" id="KW-0378">Hydrolase</keyword>
<dbReference type="EMBL" id="VLKF01000001">
    <property type="protein sequence ID" value="TWH75762.1"/>
    <property type="molecule type" value="Genomic_DNA"/>
</dbReference>
<evidence type="ECO:0000259" key="3">
    <source>
        <dbReference type="Pfam" id="PF03061"/>
    </source>
</evidence>
<accession>A0A562IXZ8</accession>
<dbReference type="Gene3D" id="3.10.129.10">
    <property type="entry name" value="Hotdog Thioesterase"/>
    <property type="match status" value="1"/>
</dbReference>
<dbReference type="GO" id="GO:0061522">
    <property type="term" value="F:1,4-dihydroxy-2-naphthoyl-CoA thioesterase activity"/>
    <property type="evidence" value="ECO:0007669"/>
    <property type="project" value="TreeGrafter"/>
</dbReference>
<dbReference type="InterPro" id="IPR029069">
    <property type="entry name" value="HotDog_dom_sf"/>
</dbReference>
<dbReference type="NCBIfam" id="TIGR00369">
    <property type="entry name" value="unchar_dom_1"/>
    <property type="match status" value="1"/>
</dbReference>
<reference evidence="4 5" key="1">
    <citation type="submission" date="2019-07" db="EMBL/GenBank/DDBJ databases">
        <title>R&amp;d 2014.</title>
        <authorList>
            <person name="Klenk H.-P."/>
        </authorList>
    </citation>
    <scope>NUCLEOTIDE SEQUENCE [LARGE SCALE GENOMIC DNA]</scope>
    <source>
        <strain evidence="4 5">DSM 45764</strain>
    </source>
</reference>
<dbReference type="InterPro" id="IPR003736">
    <property type="entry name" value="PAAI_dom"/>
</dbReference>
<comment type="caution">
    <text evidence="4">The sequence shown here is derived from an EMBL/GenBank/DDBJ whole genome shotgun (WGS) entry which is preliminary data.</text>
</comment>
<dbReference type="SUPFAM" id="SSF54637">
    <property type="entry name" value="Thioesterase/thiol ester dehydrase-isomerase"/>
    <property type="match status" value="1"/>
</dbReference>
<dbReference type="AlphaFoldDB" id="A0A562IXZ8"/>
<feature type="domain" description="Thioesterase" evidence="3">
    <location>
        <begin position="42"/>
        <end position="118"/>
    </location>
</feature>
<evidence type="ECO:0000313" key="4">
    <source>
        <dbReference type="EMBL" id="TWH75762.1"/>
    </source>
</evidence>
<dbReference type="RefSeq" id="WP_153358081.1">
    <property type="nucleotide sequence ID" value="NZ_JABGDC010000002.1"/>
</dbReference>
<evidence type="ECO:0000256" key="2">
    <source>
        <dbReference type="ARBA" id="ARBA00022801"/>
    </source>
</evidence>
<dbReference type="Proteomes" id="UP000321490">
    <property type="component" value="Unassembled WGS sequence"/>
</dbReference>
<dbReference type="OrthoDB" id="9798208at2"/>